<evidence type="ECO:0000313" key="3">
    <source>
        <dbReference type="Proteomes" id="UP000199161"/>
    </source>
</evidence>
<sequence>MTDQSPHESEPPTDDLQGYITSLEEIDTKIHELLEELSATDEIDTSCQTDILQQLYNARSEIDPVLLALRNQQTDSATGKSDTITLQWDPDGTPPRRLVFEPKSEEGQWSYRKLEWDGLGWRPCGRSTVEDVAIRTPTKSQYSTPTSPPTLDTLLEQLRGQWHRSDPPALVFDATATTEQGVLVAVDDELRYREQDGQDWHTVTKDDLYHHIQQQGQPTLTSLAETPLTREHFTTSPIASLESESESQSP</sequence>
<organism evidence="2 3">
    <name type="scientific">Natronobacterium haloterrestre</name>
    <name type="common">Halobiforma haloterrestris</name>
    <dbReference type="NCBI Taxonomy" id="148448"/>
    <lineage>
        <taxon>Archaea</taxon>
        <taxon>Methanobacteriati</taxon>
        <taxon>Methanobacteriota</taxon>
        <taxon>Stenosarchaea group</taxon>
        <taxon>Halobacteria</taxon>
        <taxon>Halobacteriales</taxon>
        <taxon>Natrialbaceae</taxon>
        <taxon>Natronobacterium</taxon>
    </lineage>
</organism>
<dbReference type="AlphaFoldDB" id="A0A1I1L4E3"/>
<keyword evidence="3" id="KW-1185">Reference proteome</keyword>
<accession>A0A1I1L4E3</accession>
<feature type="region of interest" description="Disordered" evidence="1">
    <location>
        <begin position="215"/>
        <end position="250"/>
    </location>
</feature>
<dbReference type="OrthoDB" id="193821at2157"/>
<protein>
    <submittedName>
        <fullName evidence="2">Uncharacterized protein</fullName>
    </submittedName>
</protein>
<dbReference type="EMBL" id="FOKW01000014">
    <property type="protein sequence ID" value="SFC67861.1"/>
    <property type="molecule type" value="Genomic_DNA"/>
</dbReference>
<dbReference type="RefSeq" id="WP_218149975.1">
    <property type="nucleotide sequence ID" value="NZ_FOKW01000014.1"/>
</dbReference>
<name>A0A1I1L4E3_NATHA</name>
<reference evidence="3" key="1">
    <citation type="submission" date="2016-10" db="EMBL/GenBank/DDBJ databases">
        <authorList>
            <person name="Varghese N."/>
            <person name="Submissions S."/>
        </authorList>
    </citation>
    <scope>NUCLEOTIDE SEQUENCE [LARGE SCALE GENOMIC DNA]</scope>
    <source>
        <strain evidence="3">DSM 13078</strain>
    </source>
</reference>
<proteinExistence type="predicted"/>
<feature type="compositionally biased region" description="Polar residues" evidence="1">
    <location>
        <begin position="215"/>
        <end position="224"/>
    </location>
</feature>
<feature type="compositionally biased region" description="Polar residues" evidence="1">
    <location>
        <begin position="73"/>
        <end position="86"/>
    </location>
</feature>
<evidence type="ECO:0000256" key="1">
    <source>
        <dbReference type="SAM" id="MobiDB-lite"/>
    </source>
</evidence>
<gene>
    <name evidence="2" type="ORF">SAMN05444422_11460</name>
</gene>
<feature type="region of interest" description="Disordered" evidence="1">
    <location>
        <begin position="73"/>
        <end position="95"/>
    </location>
</feature>
<evidence type="ECO:0000313" key="2">
    <source>
        <dbReference type="EMBL" id="SFC67861.1"/>
    </source>
</evidence>
<dbReference type="Proteomes" id="UP000199161">
    <property type="component" value="Unassembled WGS sequence"/>
</dbReference>